<dbReference type="InterPro" id="IPR038717">
    <property type="entry name" value="Tc1-like_DDE_dom"/>
</dbReference>
<comment type="caution">
    <text evidence="2">The sequence shown here is derived from an EMBL/GenBank/DDBJ whole genome shotgun (WGS) entry which is preliminary data.</text>
</comment>
<evidence type="ECO:0000313" key="3">
    <source>
        <dbReference type="Proteomes" id="UP000054636"/>
    </source>
</evidence>
<evidence type="ECO:0000259" key="1">
    <source>
        <dbReference type="Pfam" id="PF13358"/>
    </source>
</evidence>
<dbReference type="AlphaFoldDB" id="A0A0W8CT52"/>
<reference evidence="2 3" key="1">
    <citation type="submission" date="2015-11" db="EMBL/GenBank/DDBJ databases">
        <title>Genomes and virulence difference between two physiological races of Phytophthora nicotianae.</title>
        <authorList>
            <person name="Liu H."/>
            <person name="Ma X."/>
            <person name="Yu H."/>
            <person name="Fang D."/>
            <person name="Li Y."/>
            <person name="Wang X."/>
            <person name="Wang W."/>
            <person name="Dong Y."/>
            <person name="Xiao B."/>
        </authorList>
    </citation>
    <scope>NUCLEOTIDE SEQUENCE [LARGE SCALE GENOMIC DNA]</scope>
    <source>
        <strain evidence="3">race 1</strain>
    </source>
</reference>
<proteinExistence type="predicted"/>
<dbReference type="PANTHER" id="PTHR46564:SF1">
    <property type="entry name" value="TRANSPOSASE"/>
    <property type="match status" value="1"/>
</dbReference>
<protein>
    <recommendedName>
        <fullName evidence="1">Tc1-like transposase DDE domain-containing protein</fullName>
    </recommendedName>
</protein>
<name>A0A0W8CT52_PHYNI</name>
<accession>A0A0W8CT52</accession>
<gene>
    <name evidence="2" type="ORF">AM588_10002505</name>
</gene>
<dbReference type="PANTHER" id="PTHR46564">
    <property type="entry name" value="TRANSPOSASE"/>
    <property type="match status" value="1"/>
</dbReference>
<dbReference type="Pfam" id="PF13358">
    <property type="entry name" value="DDE_3"/>
    <property type="match status" value="1"/>
</dbReference>
<evidence type="ECO:0000313" key="2">
    <source>
        <dbReference type="EMBL" id="KUF87205.1"/>
    </source>
</evidence>
<sequence>MPSPPHPSKTNRAFERTEAKARVVRAFQENQNWRDAANANDVNYFTARRAILSAGQEPKQRGGLRQASVKMTVEVMSRIEEYLDEDCRMTLEQMSDRLQAELGVTVSKTSIHRALQGMLYSTKRLRIEKATMNSAANKEKRKNFVVELNKHIKKGSMIVFQDETNFNLYLSRNEGWSRVGKRAVVQLPPSKGKNLHIQGGVSSGSGLVLLQTHEGSVKKAENARLMADLFIAALRSEDDVENLAREYLAADGIMNLNKLEVLRLGPYSPMLYPIEGCWNSLKAKMRRFMAEQKQEFLMRGEYDSFAAHRLALMKHAVEACKGVFTRRLIWRYERHCLRQCFAAERGFDMELGA</sequence>
<organism evidence="2 3">
    <name type="scientific">Phytophthora nicotianae</name>
    <name type="common">Potato buckeye rot agent</name>
    <name type="synonym">Phytophthora parasitica</name>
    <dbReference type="NCBI Taxonomy" id="4792"/>
    <lineage>
        <taxon>Eukaryota</taxon>
        <taxon>Sar</taxon>
        <taxon>Stramenopiles</taxon>
        <taxon>Oomycota</taxon>
        <taxon>Peronosporomycetes</taxon>
        <taxon>Peronosporales</taxon>
        <taxon>Peronosporaceae</taxon>
        <taxon>Phytophthora</taxon>
    </lineage>
</organism>
<dbReference type="EMBL" id="LNFP01001203">
    <property type="protein sequence ID" value="KUF87205.1"/>
    <property type="molecule type" value="Genomic_DNA"/>
</dbReference>
<dbReference type="GO" id="GO:0003676">
    <property type="term" value="F:nucleic acid binding"/>
    <property type="evidence" value="ECO:0007669"/>
    <property type="project" value="InterPro"/>
</dbReference>
<dbReference type="InterPro" id="IPR009057">
    <property type="entry name" value="Homeodomain-like_sf"/>
</dbReference>
<dbReference type="Gene3D" id="3.30.420.10">
    <property type="entry name" value="Ribonuclease H-like superfamily/Ribonuclease H"/>
    <property type="match status" value="1"/>
</dbReference>
<feature type="domain" description="Tc1-like transposase DDE" evidence="1">
    <location>
        <begin position="158"/>
        <end position="289"/>
    </location>
</feature>
<dbReference type="Proteomes" id="UP000054636">
    <property type="component" value="Unassembled WGS sequence"/>
</dbReference>
<dbReference type="InterPro" id="IPR036397">
    <property type="entry name" value="RNaseH_sf"/>
</dbReference>
<dbReference type="SUPFAM" id="SSF46689">
    <property type="entry name" value="Homeodomain-like"/>
    <property type="match status" value="1"/>
</dbReference>